<dbReference type="GO" id="GO:0006275">
    <property type="term" value="P:regulation of DNA replication"/>
    <property type="evidence" value="ECO:0007669"/>
    <property type="project" value="InterPro"/>
</dbReference>
<dbReference type="Pfam" id="PF08299">
    <property type="entry name" value="Bac_DnaA_C"/>
    <property type="match status" value="1"/>
</dbReference>
<organism evidence="2 4">
    <name type="scientific">Nocardioides panaciterrulae</name>
    <dbReference type="NCBI Taxonomy" id="661492"/>
    <lineage>
        <taxon>Bacteria</taxon>
        <taxon>Bacillati</taxon>
        <taxon>Actinomycetota</taxon>
        <taxon>Actinomycetes</taxon>
        <taxon>Propionibacteriales</taxon>
        <taxon>Nocardioidaceae</taxon>
        <taxon>Nocardioides</taxon>
    </lineage>
</organism>
<dbReference type="RefSeq" id="WP_179661881.1">
    <property type="nucleotide sequence ID" value="NZ_JACCBG010000001.1"/>
</dbReference>
<dbReference type="CDD" id="cd06571">
    <property type="entry name" value="Bac_DnaA_C"/>
    <property type="match status" value="1"/>
</dbReference>
<dbReference type="GO" id="GO:0006270">
    <property type="term" value="P:DNA replication initiation"/>
    <property type="evidence" value="ECO:0007669"/>
    <property type="project" value="InterPro"/>
</dbReference>
<evidence type="ECO:0000313" key="4">
    <source>
        <dbReference type="Proteomes" id="UP000535511"/>
    </source>
</evidence>
<accession>A0A7Y9E297</accession>
<reference evidence="2 4" key="1">
    <citation type="submission" date="2020-07" db="EMBL/GenBank/DDBJ databases">
        <title>Sequencing the genomes of 1000 actinobacteria strains.</title>
        <authorList>
            <person name="Klenk H.-P."/>
        </authorList>
    </citation>
    <scope>NUCLEOTIDE SEQUENCE [LARGE SCALE GENOMIC DNA]</scope>
    <source>
        <strain evidence="2 4">DSM 21350</strain>
    </source>
</reference>
<dbReference type="SMART" id="SM00760">
    <property type="entry name" value="Bac_DnaA_C"/>
    <property type="match status" value="1"/>
</dbReference>
<dbReference type="InterPro" id="IPR013159">
    <property type="entry name" value="DnaA_C"/>
</dbReference>
<proteinExistence type="predicted"/>
<feature type="domain" description="Chromosomal replication initiator DnaA C-terminal" evidence="1">
    <location>
        <begin position="44"/>
        <end position="111"/>
    </location>
</feature>
<dbReference type="SUPFAM" id="SSF48295">
    <property type="entry name" value="TrpR-like"/>
    <property type="match status" value="1"/>
</dbReference>
<keyword evidence="4" id="KW-1185">Reference proteome</keyword>
<dbReference type="EMBL" id="JACCBG010000001">
    <property type="protein sequence ID" value="NYD39928.1"/>
    <property type="molecule type" value="Genomic_DNA"/>
</dbReference>
<dbReference type="GO" id="GO:0043565">
    <property type="term" value="F:sequence-specific DNA binding"/>
    <property type="evidence" value="ECO:0007669"/>
    <property type="project" value="InterPro"/>
</dbReference>
<sequence>MSRLDDLLQLRRQLDQEIEREKAAEARVRRLAVQAAATMTRGNWSTRVFYAACEHFGVTPDHVLAGHRDKTSTNARHVAMWLMRDAGRSYPEIGSQFDMDHTTALNGVRRVEGDPQLLGAATQIRTDLTGENAA</sequence>
<name>A0A7Y9E297_9ACTN</name>
<dbReference type="GO" id="GO:0005524">
    <property type="term" value="F:ATP binding"/>
    <property type="evidence" value="ECO:0007669"/>
    <property type="project" value="InterPro"/>
</dbReference>
<comment type="caution">
    <text evidence="2">The sequence shown here is derived from an EMBL/GenBank/DDBJ whole genome shotgun (WGS) entry which is preliminary data.</text>
</comment>
<evidence type="ECO:0000313" key="2">
    <source>
        <dbReference type="EMBL" id="NYD39928.1"/>
    </source>
</evidence>
<gene>
    <name evidence="2" type="ORF">BJZ21_000011</name>
    <name evidence="3" type="ORF">BJZ21_004043</name>
</gene>
<dbReference type="AlphaFoldDB" id="A0A7Y9E297"/>
<protein>
    <submittedName>
        <fullName evidence="2">Chromosomal replication initiation ATPase DnaA</fullName>
    </submittedName>
</protein>
<dbReference type="Proteomes" id="UP000535511">
    <property type="component" value="Unassembled WGS sequence"/>
</dbReference>
<dbReference type="EMBL" id="JACCBG010000001">
    <property type="protein sequence ID" value="NYD43960.1"/>
    <property type="molecule type" value="Genomic_DNA"/>
</dbReference>
<dbReference type="Gene3D" id="1.10.1750.10">
    <property type="match status" value="1"/>
</dbReference>
<dbReference type="InterPro" id="IPR010921">
    <property type="entry name" value="Trp_repressor/repl_initiator"/>
</dbReference>
<evidence type="ECO:0000259" key="1">
    <source>
        <dbReference type="SMART" id="SM00760"/>
    </source>
</evidence>
<evidence type="ECO:0000313" key="3">
    <source>
        <dbReference type="EMBL" id="NYD43960.1"/>
    </source>
</evidence>